<evidence type="ECO:0000313" key="13">
    <source>
        <dbReference type="Proteomes" id="UP000663829"/>
    </source>
</evidence>
<comment type="similarity">
    <text evidence="7">Belongs to the NnrD/CARKD family.</text>
</comment>
<dbReference type="GO" id="GO:0046496">
    <property type="term" value="P:nicotinamide nucleotide metabolic process"/>
    <property type="evidence" value="ECO:0007669"/>
    <property type="project" value="UniProtKB-UniRule"/>
</dbReference>
<name>A0A815DGW5_9BILA</name>
<keyword evidence="7" id="KW-0597">Phosphoprotein</keyword>
<evidence type="ECO:0000259" key="8">
    <source>
        <dbReference type="PROSITE" id="PS51383"/>
    </source>
</evidence>
<organism evidence="10 13">
    <name type="scientific">Didymodactylos carnosus</name>
    <dbReference type="NCBI Taxonomy" id="1234261"/>
    <lineage>
        <taxon>Eukaryota</taxon>
        <taxon>Metazoa</taxon>
        <taxon>Spiralia</taxon>
        <taxon>Gnathifera</taxon>
        <taxon>Rotifera</taxon>
        <taxon>Eurotatoria</taxon>
        <taxon>Bdelloidea</taxon>
        <taxon>Philodinida</taxon>
        <taxon>Philodinidae</taxon>
        <taxon>Didymodactylos</taxon>
    </lineage>
</organism>
<evidence type="ECO:0000313" key="9">
    <source>
        <dbReference type="EMBL" id="CAF1158610.1"/>
    </source>
</evidence>
<evidence type="ECO:0000256" key="6">
    <source>
        <dbReference type="ARBA" id="ARBA00047472"/>
    </source>
</evidence>
<dbReference type="GO" id="GO:0005524">
    <property type="term" value="F:ATP binding"/>
    <property type="evidence" value="ECO:0007669"/>
    <property type="project" value="UniProtKB-KW"/>
</dbReference>
<dbReference type="PANTHER" id="PTHR12592:SF0">
    <property type="entry name" value="ATP-DEPENDENT (S)-NAD(P)H-HYDRATE DEHYDRATASE"/>
    <property type="match status" value="1"/>
</dbReference>
<dbReference type="InterPro" id="IPR029056">
    <property type="entry name" value="Ribokinase-like"/>
</dbReference>
<dbReference type="OrthoDB" id="10015235at2759"/>
<proteinExistence type="inferred from homology"/>
<dbReference type="HAMAP" id="MF_01965">
    <property type="entry name" value="NADHX_dehydratase"/>
    <property type="match status" value="1"/>
</dbReference>
<dbReference type="PROSITE" id="PS51383">
    <property type="entry name" value="YJEF_C_3"/>
    <property type="match status" value="1"/>
</dbReference>
<comment type="cofactor">
    <cofactor evidence="7">
        <name>Mg(2+)</name>
        <dbReference type="ChEBI" id="CHEBI:18420"/>
    </cofactor>
</comment>
<dbReference type="Proteomes" id="UP000681722">
    <property type="component" value="Unassembled WGS sequence"/>
</dbReference>
<dbReference type="GO" id="GO:0110051">
    <property type="term" value="P:metabolite repair"/>
    <property type="evidence" value="ECO:0007669"/>
    <property type="project" value="TreeGrafter"/>
</dbReference>
<keyword evidence="4 7" id="KW-0520">NAD</keyword>
<feature type="domain" description="YjeF C-terminal" evidence="8">
    <location>
        <begin position="21"/>
        <end position="307"/>
    </location>
</feature>
<dbReference type="GO" id="GO:0052856">
    <property type="term" value="F:NAD(P)HX epimerase activity"/>
    <property type="evidence" value="ECO:0007669"/>
    <property type="project" value="TreeGrafter"/>
</dbReference>
<keyword evidence="5 7" id="KW-0456">Lyase</keyword>
<comment type="catalytic activity">
    <reaction evidence="7">
        <text>(6S)-NADHX + ATP = ADP + phosphate + NADH + H(+)</text>
        <dbReference type="Rhea" id="RHEA:19017"/>
        <dbReference type="ChEBI" id="CHEBI:15378"/>
        <dbReference type="ChEBI" id="CHEBI:30616"/>
        <dbReference type="ChEBI" id="CHEBI:43474"/>
        <dbReference type="ChEBI" id="CHEBI:57945"/>
        <dbReference type="ChEBI" id="CHEBI:64074"/>
        <dbReference type="ChEBI" id="CHEBI:456216"/>
        <dbReference type="EC" id="4.2.1.93"/>
    </reaction>
</comment>
<dbReference type="Gene3D" id="3.40.1190.20">
    <property type="match status" value="1"/>
</dbReference>
<dbReference type="EC" id="4.2.1.93" evidence="7"/>
<dbReference type="Pfam" id="PF01256">
    <property type="entry name" value="Carb_kinase"/>
    <property type="match status" value="1"/>
</dbReference>
<evidence type="ECO:0000256" key="5">
    <source>
        <dbReference type="ARBA" id="ARBA00023239"/>
    </source>
</evidence>
<feature type="binding site" evidence="7">
    <location>
        <position position="129"/>
    </location>
    <ligand>
        <name>(6S)-NADPHX</name>
        <dbReference type="ChEBI" id="CHEBI:64076"/>
    </ligand>
</feature>
<dbReference type="Proteomes" id="UP000682733">
    <property type="component" value="Unassembled WGS sequence"/>
</dbReference>
<reference evidence="10" key="1">
    <citation type="submission" date="2021-02" db="EMBL/GenBank/DDBJ databases">
        <authorList>
            <person name="Nowell W R."/>
        </authorList>
    </citation>
    <scope>NUCLEOTIDE SEQUENCE</scope>
</reference>
<feature type="binding site" evidence="7">
    <location>
        <begin position="238"/>
        <end position="247"/>
    </location>
    <ligand>
        <name>ATP</name>
        <dbReference type="ChEBI" id="CHEBI:30616"/>
    </ligand>
</feature>
<dbReference type="SUPFAM" id="SSF53613">
    <property type="entry name" value="Ribokinase-like"/>
    <property type="match status" value="1"/>
</dbReference>
<dbReference type="GO" id="GO:0047453">
    <property type="term" value="F:ATP-dependent NAD(P)H-hydrate dehydratase activity"/>
    <property type="evidence" value="ECO:0007669"/>
    <property type="project" value="UniProtKB-UniRule"/>
</dbReference>
<protein>
    <recommendedName>
        <fullName evidence="7">ATP-dependent (S)-NAD(P)H-hydrate dehydratase</fullName>
        <ecNumber evidence="7">4.2.1.93</ecNumber>
    </recommendedName>
    <alternativeName>
        <fullName evidence="7">ATP-dependent NAD(P)HX dehydratase</fullName>
    </alternativeName>
</protein>
<evidence type="ECO:0000256" key="2">
    <source>
        <dbReference type="ARBA" id="ARBA00022840"/>
    </source>
</evidence>
<keyword evidence="3" id="KW-0521">NADP</keyword>
<dbReference type="CDD" id="cd01171">
    <property type="entry name" value="YXKO-related"/>
    <property type="match status" value="1"/>
</dbReference>
<evidence type="ECO:0000313" key="11">
    <source>
        <dbReference type="EMBL" id="CAF3970284.1"/>
    </source>
</evidence>
<comment type="caution">
    <text evidence="10">The sequence shown here is derived from an EMBL/GenBank/DDBJ whole genome shotgun (WGS) entry which is preliminary data.</text>
</comment>
<dbReference type="EMBL" id="CAJOBA010033741">
    <property type="protein sequence ID" value="CAF3970284.1"/>
    <property type="molecule type" value="Genomic_DNA"/>
</dbReference>
<dbReference type="AlphaFoldDB" id="A0A815DGW5"/>
<evidence type="ECO:0000256" key="4">
    <source>
        <dbReference type="ARBA" id="ARBA00023027"/>
    </source>
</evidence>
<keyword evidence="13" id="KW-1185">Reference proteome</keyword>
<feature type="binding site" evidence="7">
    <location>
        <begin position="181"/>
        <end position="187"/>
    </location>
    <ligand>
        <name>(6S)-NADPHX</name>
        <dbReference type="ChEBI" id="CHEBI:64076"/>
    </ligand>
</feature>
<dbReference type="GO" id="GO:0052855">
    <property type="term" value="F:ADP-dependent NAD(P)H-hydrate dehydratase activity"/>
    <property type="evidence" value="ECO:0007669"/>
    <property type="project" value="TreeGrafter"/>
</dbReference>
<evidence type="ECO:0000256" key="3">
    <source>
        <dbReference type="ARBA" id="ARBA00022857"/>
    </source>
</evidence>
<dbReference type="PANTHER" id="PTHR12592">
    <property type="entry name" value="ATP-DEPENDENT (S)-NAD(P)H-HYDRATE DEHYDRATASE FAMILY MEMBER"/>
    <property type="match status" value="1"/>
</dbReference>
<feature type="binding site" evidence="7">
    <location>
        <begin position="218"/>
        <end position="222"/>
    </location>
    <ligand>
        <name>ATP</name>
        <dbReference type="ChEBI" id="CHEBI:30616"/>
    </ligand>
</feature>
<gene>
    <name evidence="10" type="ORF">GPM918_LOCUS28333</name>
    <name evidence="9" type="ORF">OVA965_LOCUS21974</name>
    <name evidence="12" type="ORF">SRO942_LOCUS28825</name>
    <name evidence="11" type="ORF">TMI583_LOCUS22692</name>
</gene>
<dbReference type="EMBL" id="CAJNOK010012217">
    <property type="protein sequence ID" value="CAF1158610.1"/>
    <property type="molecule type" value="Genomic_DNA"/>
</dbReference>
<keyword evidence="2 7" id="KW-0067">ATP-binding</keyword>
<evidence type="ECO:0000256" key="1">
    <source>
        <dbReference type="ARBA" id="ARBA00022741"/>
    </source>
</evidence>
<keyword evidence="1 7" id="KW-0547">Nucleotide-binding</keyword>
<accession>A0A815DGW5</accession>
<dbReference type="EMBL" id="CAJNOQ010012311">
    <property type="protein sequence ID" value="CAF1297146.1"/>
    <property type="molecule type" value="Genomic_DNA"/>
</dbReference>
<comment type="catalytic activity">
    <reaction evidence="6 7">
        <text>(6S)-NADPHX + ATP = ADP + phosphate + NADPH + H(+)</text>
        <dbReference type="Rhea" id="RHEA:32231"/>
        <dbReference type="ChEBI" id="CHEBI:15378"/>
        <dbReference type="ChEBI" id="CHEBI:30616"/>
        <dbReference type="ChEBI" id="CHEBI:43474"/>
        <dbReference type="ChEBI" id="CHEBI:57783"/>
        <dbReference type="ChEBI" id="CHEBI:64076"/>
        <dbReference type="ChEBI" id="CHEBI:456216"/>
        <dbReference type="EC" id="4.2.1.93"/>
    </reaction>
</comment>
<sequence>MSSKQHIARGYSSSDYQTINAQLLLAKSLPEPDPKADKDGCGSVLIIAGSPELMGACILSGIGALRAGAGRLRIATVETIAPFIGMSLLEARVFSLPQTANGGISPDEKTCELLCELASKMDCVLFGTGLSDEFAVKQILSKLLENLKQGTLVLDAAALNVLSKLKSTQHSPDLSVILTPHHNEMASLLECEPDVIANDPIKAVKQAVQRYQATVALKGHETFITGPDGIIYRNTAGNVGLATSGSGDTLAGVIAGLASTGAKADIATIWGVHVHATAGDRLADQFHQTGFLARELLDEIPHAIQHFKNKNKKETYLHKSNNDDK</sequence>
<dbReference type="NCBIfam" id="TIGR00196">
    <property type="entry name" value="yjeF_cterm"/>
    <property type="match status" value="1"/>
</dbReference>
<evidence type="ECO:0000313" key="10">
    <source>
        <dbReference type="EMBL" id="CAF1297146.1"/>
    </source>
</evidence>
<dbReference type="Proteomes" id="UP000663829">
    <property type="component" value="Unassembled WGS sequence"/>
</dbReference>
<evidence type="ECO:0000313" key="12">
    <source>
        <dbReference type="EMBL" id="CAF4113724.1"/>
    </source>
</evidence>
<dbReference type="EMBL" id="CAJOBC010035531">
    <property type="protein sequence ID" value="CAF4113724.1"/>
    <property type="molecule type" value="Genomic_DNA"/>
</dbReference>
<feature type="binding site" evidence="7">
    <location>
        <position position="248"/>
    </location>
    <ligand>
        <name>(6S)-NADPHX</name>
        <dbReference type="ChEBI" id="CHEBI:64076"/>
    </ligand>
</feature>
<evidence type="ECO:0000256" key="7">
    <source>
        <dbReference type="HAMAP-Rule" id="MF_03157"/>
    </source>
</evidence>
<dbReference type="Proteomes" id="UP000677228">
    <property type="component" value="Unassembled WGS sequence"/>
</dbReference>
<dbReference type="InterPro" id="IPR000631">
    <property type="entry name" value="CARKD"/>
</dbReference>
<comment type="function">
    <text evidence="7">Catalyzes the dehydration of the S-form of NAD(P)HX at the expense of ATP, which is converted to ADP. Together with NAD(P)HX epimerase, which catalyzes the epimerization of the S- and R-forms, the enzyme allows the repair of both epimers of NAD(P)HX, a damaged form of NAD(P)H that is a result of enzymatic or heat-dependent hydration.</text>
</comment>